<dbReference type="PROSITE" id="PS51257">
    <property type="entry name" value="PROKAR_LIPOPROTEIN"/>
    <property type="match status" value="1"/>
</dbReference>
<keyword evidence="3" id="KW-1185">Reference proteome</keyword>
<feature type="compositionally biased region" description="Low complexity" evidence="1">
    <location>
        <begin position="25"/>
        <end position="58"/>
    </location>
</feature>
<sequence>MHRRTFLALAGTGTVAGCLGGGETTGEPSTTTGAGDGTTTENGDATTTTGDTGTETTTGTGGESGTGNESEAGNDTTGSQSTPMAIGRGASVTEHEFRSEVAGGDASPGVFATVLYEGEGHSGRITLTVAFLDEAGETLDEVEATVADLAPEESWEAYVPFEGDAGAVADYEVSGTIMDETPSFNPSEMSFESFSLKRTDEEVYFVATVKNNGEEAFEFLQANCYFHRTKEVVLGSNTTTKEGLGPGETWTFEVPSEMPAFRREQIGTKTGSLSTVEF</sequence>
<dbReference type="EMBL" id="JBHSDS010000006">
    <property type="protein sequence ID" value="MFC4358296.1"/>
    <property type="molecule type" value="Genomic_DNA"/>
</dbReference>
<gene>
    <name evidence="2" type="ORF">ACFO0N_10095</name>
</gene>
<feature type="region of interest" description="Disordered" evidence="1">
    <location>
        <begin position="14"/>
        <end position="85"/>
    </location>
</feature>
<protein>
    <submittedName>
        <fullName evidence="2">FxLYD domain-containing protein</fullName>
    </submittedName>
</protein>
<reference evidence="2 3" key="1">
    <citation type="journal article" date="2019" name="Int. J. Syst. Evol. Microbiol.">
        <title>The Global Catalogue of Microorganisms (GCM) 10K type strain sequencing project: providing services to taxonomists for standard genome sequencing and annotation.</title>
        <authorList>
            <consortium name="The Broad Institute Genomics Platform"/>
            <consortium name="The Broad Institute Genome Sequencing Center for Infectious Disease"/>
            <person name="Wu L."/>
            <person name="Ma J."/>
        </authorList>
    </citation>
    <scope>NUCLEOTIDE SEQUENCE [LARGE SCALE GENOMIC DNA]</scope>
    <source>
        <strain evidence="2 3">CGMCC 1.12553</strain>
    </source>
</reference>
<dbReference type="InterPro" id="IPR047676">
    <property type="entry name" value="FxLYD_dom"/>
</dbReference>
<dbReference type="NCBIfam" id="NF038353">
    <property type="entry name" value="FxLYD_dom"/>
    <property type="match status" value="2"/>
</dbReference>
<dbReference type="Proteomes" id="UP001595921">
    <property type="component" value="Unassembled WGS sequence"/>
</dbReference>
<name>A0ABD5PCU8_9EURY</name>
<evidence type="ECO:0000256" key="1">
    <source>
        <dbReference type="SAM" id="MobiDB-lite"/>
    </source>
</evidence>
<evidence type="ECO:0000313" key="2">
    <source>
        <dbReference type="EMBL" id="MFC4358296.1"/>
    </source>
</evidence>
<accession>A0ABD5PCU8</accession>
<comment type="caution">
    <text evidence="2">The sequence shown here is derived from an EMBL/GenBank/DDBJ whole genome shotgun (WGS) entry which is preliminary data.</text>
</comment>
<evidence type="ECO:0000313" key="3">
    <source>
        <dbReference type="Proteomes" id="UP001595921"/>
    </source>
</evidence>
<dbReference type="RefSeq" id="WP_267624022.1">
    <property type="nucleotide sequence ID" value="NZ_JAODIW010000008.1"/>
</dbReference>
<proteinExistence type="predicted"/>
<organism evidence="2 3">
    <name type="scientific">Halobium salinum</name>
    <dbReference type="NCBI Taxonomy" id="1364940"/>
    <lineage>
        <taxon>Archaea</taxon>
        <taxon>Methanobacteriati</taxon>
        <taxon>Methanobacteriota</taxon>
        <taxon>Stenosarchaea group</taxon>
        <taxon>Halobacteria</taxon>
        <taxon>Halobacteriales</taxon>
        <taxon>Haloferacaceae</taxon>
        <taxon>Halobium</taxon>
    </lineage>
</organism>
<dbReference type="AlphaFoldDB" id="A0ABD5PCU8"/>